<accession>A0A919CL53</accession>
<evidence type="ECO:0000259" key="2">
    <source>
        <dbReference type="Pfam" id="PF13360"/>
    </source>
</evidence>
<dbReference type="PROSITE" id="PS51257">
    <property type="entry name" value="PROKAR_LIPOPROTEIN"/>
    <property type="match status" value="1"/>
</dbReference>
<protein>
    <recommendedName>
        <fullName evidence="2">Pyrrolo-quinoline quinone repeat domain-containing protein</fullName>
    </recommendedName>
</protein>
<reference evidence="3 4" key="1">
    <citation type="journal article" date="2014" name="Int. J. Syst. Evol. Microbiol.">
        <title>Complete genome sequence of Corynebacterium casei LMG S-19264T (=DSM 44701T), isolated from a smear-ripened cheese.</title>
        <authorList>
            <consortium name="US DOE Joint Genome Institute (JGI-PGF)"/>
            <person name="Walter F."/>
            <person name="Albersmeier A."/>
            <person name="Kalinowski J."/>
            <person name="Ruckert C."/>
        </authorList>
    </citation>
    <scope>NUCLEOTIDE SEQUENCE [LARGE SCALE GENOMIC DNA]</scope>
    <source>
        <strain evidence="3 4">KCTC 19473</strain>
    </source>
</reference>
<evidence type="ECO:0000313" key="3">
    <source>
        <dbReference type="EMBL" id="GHD35128.1"/>
    </source>
</evidence>
<proteinExistence type="predicted"/>
<feature type="compositionally biased region" description="Acidic residues" evidence="1">
    <location>
        <begin position="479"/>
        <end position="493"/>
    </location>
</feature>
<comment type="caution">
    <text evidence="3">The sequence shown here is derived from an EMBL/GenBank/DDBJ whole genome shotgun (WGS) entry which is preliminary data.</text>
</comment>
<evidence type="ECO:0000256" key="1">
    <source>
        <dbReference type="SAM" id="MobiDB-lite"/>
    </source>
</evidence>
<feature type="region of interest" description="Disordered" evidence="1">
    <location>
        <begin position="466"/>
        <end position="493"/>
    </location>
</feature>
<dbReference type="Pfam" id="PF13360">
    <property type="entry name" value="PQQ_2"/>
    <property type="match status" value="1"/>
</dbReference>
<dbReference type="InterPro" id="IPR002372">
    <property type="entry name" value="PQQ_rpt_dom"/>
</dbReference>
<sequence>MRSSRVPLACGIAVLLVTGCTGDPEPPEPQDGNEQPSSPPTEFRGQVPPGLDGEILRHLHGEDADVHPVLDDGGVRISPVEDAFLISSDGEDQHLLHDAATGEALWEGEAGFNGFASDSDGDPVLLMADTDDVPFVLDPEGEKVWSAGDADEVYLDGRIVDHPDEWSAEEPGGAFTVSDTDGDELWSYDFEPAEEESEEDAEDSDEGSGDEDGGASEDEDTEPPLGVPVAAWDDTVLLSDGDSSLQAHTLEPEEAGEELWSVTGRDEELDLPDTAAGAVPQILGKYDLPGNEDAEETDEDDGTDEDEDGAEDGDEDTPDEGLLLLRWAQPEAPSVLSAHDPDTGETRWTLQEPGTNPAAEPFATAGATGSLYDEETGTLLLQQASGGASFIAVDLAEGEERWGLEDDDTAISPAFAHDGHVYGDQRGGDTDSSQLVLDAVTMDVVDDELSARVEAVTESGHAILVQDRQRFVHGPPPGEDTDEEEASGSPEDD</sequence>
<feature type="compositionally biased region" description="Acidic residues" evidence="1">
    <location>
        <begin position="180"/>
        <end position="222"/>
    </location>
</feature>
<evidence type="ECO:0000313" key="4">
    <source>
        <dbReference type="Proteomes" id="UP000654947"/>
    </source>
</evidence>
<dbReference type="RefSeq" id="WP_193518532.1">
    <property type="nucleotide sequence ID" value="NZ_BMXL01000033.1"/>
</dbReference>
<dbReference type="SUPFAM" id="SSF50998">
    <property type="entry name" value="Quinoprotein alcohol dehydrogenase-like"/>
    <property type="match status" value="1"/>
</dbReference>
<dbReference type="InterPro" id="IPR011047">
    <property type="entry name" value="Quinoprotein_ADH-like_sf"/>
</dbReference>
<feature type="domain" description="Pyrrolo-quinoline quinone repeat" evidence="2">
    <location>
        <begin position="73"/>
        <end position="198"/>
    </location>
</feature>
<feature type="compositionally biased region" description="Acidic residues" evidence="1">
    <location>
        <begin position="290"/>
        <end position="319"/>
    </location>
</feature>
<gene>
    <name evidence="3" type="ORF">GCM10007147_41310</name>
</gene>
<dbReference type="EMBL" id="BMXL01000033">
    <property type="protein sequence ID" value="GHD35128.1"/>
    <property type="molecule type" value="Genomic_DNA"/>
</dbReference>
<organism evidence="3 4">
    <name type="scientific">Nocardiopsis kunsanensis</name>
    <dbReference type="NCBI Taxonomy" id="141693"/>
    <lineage>
        <taxon>Bacteria</taxon>
        <taxon>Bacillati</taxon>
        <taxon>Actinomycetota</taxon>
        <taxon>Actinomycetes</taxon>
        <taxon>Streptosporangiales</taxon>
        <taxon>Nocardiopsidaceae</taxon>
        <taxon>Nocardiopsis</taxon>
    </lineage>
</organism>
<dbReference type="Proteomes" id="UP000654947">
    <property type="component" value="Unassembled WGS sequence"/>
</dbReference>
<feature type="region of interest" description="Disordered" evidence="1">
    <location>
        <begin position="163"/>
        <end position="363"/>
    </location>
</feature>
<dbReference type="Gene3D" id="2.130.10.10">
    <property type="entry name" value="YVTN repeat-like/Quinoprotein amine dehydrogenase"/>
    <property type="match status" value="1"/>
</dbReference>
<dbReference type="AlphaFoldDB" id="A0A919CL53"/>
<dbReference type="InterPro" id="IPR015943">
    <property type="entry name" value="WD40/YVTN_repeat-like_dom_sf"/>
</dbReference>
<keyword evidence="4" id="KW-1185">Reference proteome</keyword>
<name>A0A919CL53_9ACTN</name>
<feature type="region of interest" description="Disordered" evidence="1">
    <location>
        <begin position="20"/>
        <end position="54"/>
    </location>
</feature>